<organism evidence="1 3">
    <name type="scientific">Micrococcus lylae</name>
    <dbReference type="NCBI Taxonomy" id="1273"/>
    <lineage>
        <taxon>Bacteria</taxon>
        <taxon>Bacillati</taxon>
        <taxon>Actinomycetota</taxon>
        <taxon>Actinomycetes</taxon>
        <taxon>Micrococcales</taxon>
        <taxon>Micrococcaceae</taxon>
        <taxon>Micrococcus</taxon>
    </lineage>
</organism>
<dbReference type="InterPro" id="IPR016155">
    <property type="entry name" value="Mopterin_synth/thiamin_S_b"/>
</dbReference>
<dbReference type="AlphaFoldDB" id="A0A1R4IFQ2"/>
<keyword evidence="4" id="KW-1185">Reference proteome</keyword>
<dbReference type="Proteomes" id="UP000297477">
    <property type="component" value="Unassembled WGS sequence"/>
</dbReference>
<dbReference type="EMBL" id="SPKT01000001">
    <property type="protein sequence ID" value="TFI01496.1"/>
    <property type="molecule type" value="Genomic_DNA"/>
</dbReference>
<gene>
    <name evidence="2" type="primary">thiS</name>
    <name evidence="2" type="ORF">E4A49_00235</name>
    <name evidence="1" type="ORF">FM125_02100</name>
</gene>
<sequence>MSTLTLTLNGKSAEVPAGTTLRQLVAETIGREVAVDGTAADGGRLGVAVAVDRHVVPRSAWDATVPRDGAAVDLVTAVQGG</sequence>
<dbReference type="Gene3D" id="3.10.20.30">
    <property type="match status" value="1"/>
</dbReference>
<dbReference type="InterPro" id="IPR003749">
    <property type="entry name" value="ThiS/MoaD-like"/>
</dbReference>
<proteinExistence type="predicted"/>
<evidence type="ECO:0000313" key="2">
    <source>
        <dbReference type="EMBL" id="TFI01496.1"/>
    </source>
</evidence>
<dbReference type="InterPro" id="IPR010035">
    <property type="entry name" value="Thi_S"/>
</dbReference>
<dbReference type="RefSeq" id="WP_067189167.1">
    <property type="nucleotide sequence ID" value="NZ_CP126965.1"/>
</dbReference>
<dbReference type="NCBIfam" id="TIGR01683">
    <property type="entry name" value="thiS"/>
    <property type="match status" value="1"/>
</dbReference>
<dbReference type="Proteomes" id="UP000196230">
    <property type="component" value="Unassembled WGS sequence"/>
</dbReference>
<evidence type="ECO:0000313" key="4">
    <source>
        <dbReference type="Proteomes" id="UP000297477"/>
    </source>
</evidence>
<reference evidence="2 4" key="2">
    <citation type="submission" date="2019-03" db="EMBL/GenBank/DDBJ databases">
        <title>Reclassification of Micrococcus aloeverae and Micrococcus yunnanensis as later heterotypic synonyms of Micrococcus luteus.</title>
        <authorList>
            <person name="Huang C.-H."/>
        </authorList>
    </citation>
    <scope>NUCLEOTIDE SEQUENCE [LARGE SCALE GENOMIC DNA]</scope>
    <source>
        <strain evidence="2 4">BCRC 12151</strain>
    </source>
</reference>
<dbReference type="Pfam" id="PF02597">
    <property type="entry name" value="ThiS"/>
    <property type="match status" value="1"/>
</dbReference>
<reference evidence="1 3" key="1">
    <citation type="submission" date="2017-02" db="EMBL/GenBank/DDBJ databases">
        <authorList>
            <person name="Peterson S.W."/>
        </authorList>
    </citation>
    <scope>NUCLEOTIDE SEQUENCE [LARGE SCALE GENOMIC DNA]</scope>
    <source>
        <strain evidence="1 3">2B3F</strain>
    </source>
</reference>
<dbReference type="OrthoDB" id="163636at2"/>
<dbReference type="InterPro" id="IPR012675">
    <property type="entry name" value="Beta-grasp_dom_sf"/>
</dbReference>
<dbReference type="CDD" id="cd00565">
    <property type="entry name" value="Ubl_ThiS"/>
    <property type="match status" value="1"/>
</dbReference>
<evidence type="ECO:0000313" key="3">
    <source>
        <dbReference type="Proteomes" id="UP000196230"/>
    </source>
</evidence>
<accession>A0A1R4IFQ2</accession>
<protein>
    <submittedName>
        <fullName evidence="2">Sulfur carrier protein ThiS</fullName>
    </submittedName>
    <submittedName>
        <fullName evidence="1">Thiamine biosynthesis protein ThiS</fullName>
    </submittedName>
</protein>
<dbReference type="EMBL" id="FUKP01000014">
    <property type="protein sequence ID" value="SJN18660.1"/>
    <property type="molecule type" value="Genomic_DNA"/>
</dbReference>
<dbReference type="SUPFAM" id="SSF54285">
    <property type="entry name" value="MoaD/ThiS"/>
    <property type="match status" value="1"/>
</dbReference>
<evidence type="ECO:0000313" key="1">
    <source>
        <dbReference type="EMBL" id="SJN18660.1"/>
    </source>
</evidence>
<name>A0A1R4IFQ2_9MICC</name>